<evidence type="ECO:0000313" key="2">
    <source>
        <dbReference type="Proteomes" id="UP000008177"/>
    </source>
</evidence>
<gene>
    <name evidence="1" type="ORF">BofuT4_uP147320.1</name>
</gene>
<protein>
    <submittedName>
        <fullName evidence="1">Uncharacterized protein</fullName>
    </submittedName>
</protein>
<dbReference type="HOGENOM" id="CLU_2775684_0_0_1"/>
<sequence length="69" mass="7309">MLEIDISRSDNVLKSANKKAPSHVFACRKRGIGKTLIDITSTSGGETDIGGGRSSSAAAFLLVDTWQTK</sequence>
<name>G2YXF1_BOTF4</name>
<accession>G2YXF1</accession>
<organism evidence="1 2">
    <name type="scientific">Botryotinia fuckeliana (strain T4)</name>
    <name type="common">Noble rot fungus</name>
    <name type="synonym">Botrytis cinerea</name>
    <dbReference type="NCBI Taxonomy" id="999810"/>
    <lineage>
        <taxon>Eukaryota</taxon>
        <taxon>Fungi</taxon>
        <taxon>Dikarya</taxon>
        <taxon>Ascomycota</taxon>
        <taxon>Pezizomycotina</taxon>
        <taxon>Leotiomycetes</taxon>
        <taxon>Helotiales</taxon>
        <taxon>Sclerotiniaceae</taxon>
        <taxon>Botrytis</taxon>
    </lineage>
</organism>
<dbReference type="EMBL" id="FQ790359">
    <property type="protein sequence ID" value="CCD56122.1"/>
    <property type="molecule type" value="Genomic_DNA"/>
</dbReference>
<dbReference type="AlphaFoldDB" id="G2YXF1"/>
<dbReference type="Proteomes" id="UP000008177">
    <property type="component" value="Unplaced contigs"/>
</dbReference>
<dbReference type="InParanoid" id="G2YXF1"/>
<proteinExistence type="predicted"/>
<reference evidence="2" key="1">
    <citation type="journal article" date="2011" name="PLoS Genet.">
        <title>Genomic analysis of the necrotrophic fungal pathogens Sclerotinia sclerotiorum and Botrytis cinerea.</title>
        <authorList>
            <person name="Amselem J."/>
            <person name="Cuomo C.A."/>
            <person name="van Kan J.A."/>
            <person name="Viaud M."/>
            <person name="Benito E.P."/>
            <person name="Couloux A."/>
            <person name="Coutinho P.M."/>
            <person name="de Vries R.P."/>
            <person name="Dyer P.S."/>
            <person name="Fillinger S."/>
            <person name="Fournier E."/>
            <person name="Gout L."/>
            <person name="Hahn M."/>
            <person name="Kohn L."/>
            <person name="Lapalu N."/>
            <person name="Plummer K.M."/>
            <person name="Pradier J.M."/>
            <person name="Quevillon E."/>
            <person name="Sharon A."/>
            <person name="Simon A."/>
            <person name="ten Have A."/>
            <person name="Tudzynski B."/>
            <person name="Tudzynski P."/>
            <person name="Wincker P."/>
            <person name="Andrew M."/>
            <person name="Anthouard V."/>
            <person name="Beever R.E."/>
            <person name="Beffa R."/>
            <person name="Benoit I."/>
            <person name="Bouzid O."/>
            <person name="Brault B."/>
            <person name="Chen Z."/>
            <person name="Choquer M."/>
            <person name="Collemare J."/>
            <person name="Cotton P."/>
            <person name="Danchin E.G."/>
            <person name="Da Silva C."/>
            <person name="Gautier A."/>
            <person name="Giraud C."/>
            <person name="Giraud T."/>
            <person name="Gonzalez C."/>
            <person name="Grossetete S."/>
            <person name="Guldener U."/>
            <person name="Henrissat B."/>
            <person name="Howlett B.J."/>
            <person name="Kodira C."/>
            <person name="Kretschmer M."/>
            <person name="Lappartient A."/>
            <person name="Leroch M."/>
            <person name="Levis C."/>
            <person name="Mauceli E."/>
            <person name="Neuveglise C."/>
            <person name="Oeser B."/>
            <person name="Pearson M."/>
            <person name="Poulain J."/>
            <person name="Poussereau N."/>
            <person name="Quesneville H."/>
            <person name="Rascle C."/>
            <person name="Schumacher J."/>
            <person name="Segurens B."/>
            <person name="Sexton A."/>
            <person name="Silva E."/>
            <person name="Sirven C."/>
            <person name="Soanes D.M."/>
            <person name="Talbot N.J."/>
            <person name="Templeton M."/>
            <person name="Yandava C."/>
            <person name="Yarden O."/>
            <person name="Zeng Q."/>
            <person name="Rollins J.A."/>
            <person name="Lebrun M.H."/>
            <person name="Dickman M."/>
        </authorList>
    </citation>
    <scope>NUCLEOTIDE SEQUENCE [LARGE SCALE GENOMIC DNA]</scope>
    <source>
        <strain evidence="2">T4</strain>
    </source>
</reference>
<evidence type="ECO:0000313" key="1">
    <source>
        <dbReference type="EMBL" id="CCD56122.1"/>
    </source>
</evidence>